<dbReference type="Pfam" id="PF18906">
    <property type="entry name" value="Phage_tube_2"/>
    <property type="match status" value="1"/>
</dbReference>
<name>A0A326U562_THEHA</name>
<gene>
    <name evidence="1" type="ORF">EI42_03157</name>
</gene>
<dbReference type="AlphaFoldDB" id="A0A326U562"/>
<evidence type="ECO:0000313" key="2">
    <source>
        <dbReference type="Proteomes" id="UP000248806"/>
    </source>
</evidence>
<organism evidence="1 2">
    <name type="scientific">Thermosporothrix hazakensis</name>
    <dbReference type="NCBI Taxonomy" id="644383"/>
    <lineage>
        <taxon>Bacteria</taxon>
        <taxon>Bacillati</taxon>
        <taxon>Chloroflexota</taxon>
        <taxon>Ktedonobacteria</taxon>
        <taxon>Ktedonobacterales</taxon>
        <taxon>Thermosporotrichaceae</taxon>
        <taxon>Thermosporothrix</taxon>
    </lineage>
</organism>
<reference evidence="1 2" key="1">
    <citation type="submission" date="2018-06" db="EMBL/GenBank/DDBJ databases">
        <title>Genomic Encyclopedia of Archaeal and Bacterial Type Strains, Phase II (KMG-II): from individual species to whole genera.</title>
        <authorList>
            <person name="Goeker M."/>
        </authorList>
    </citation>
    <scope>NUCLEOTIDE SEQUENCE [LARGE SCALE GENOMIC DNA]</scope>
    <source>
        <strain evidence="1 2">ATCC BAA-1881</strain>
    </source>
</reference>
<sequence length="319" mass="35333">MAISKKSWLGFGVETTPGVALAAPSVFHPCKSVMKGAKKREQLKEERGNRDAVYGLVDTARDGSTDPKGPFYVDTSPYLMLAAFGSTVAVQPDPENAPDVYRHLFELADIPPTLTLFKSYDAAVYVASYAAVEKWSLKINSDGKLIENEVTLKHRYPVKYEGQAITPRFTPTLPFAGYAPRIKLNGTETADITEINIEFSQKLTLWHPAHGSLDYEAVYFGEREVKCDFTARFDNDSLYQRYMKGLDDSVEITVIGNTLTTGATPLYEELKITIPQISYDSMDHDLGKDNVLVKAKTTAVSGASGLIHAEVQNKVKEYK</sequence>
<dbReference type="InterPro" id="IPR044000">
    <property type="entry name" value="Phage_tube_2"/>
</dbReference>
<accession>A0A326U562</accession>
<keyword evidence="2" id="KW-1185">Reference proteome</keyword>
<comment type="caution">
    <text evidence="1">The sequence shown here is derived from an EMBL/GenBank/DDBJ whole genome shotgun (WGS) entry which is preliminary data.</text>
</comment>
<evidence type="ECO:0000313" key="1">
    <source>
        <dbReference type="EMBL" id="PZW28403.1"/>
    </source>
</evidence>
<proteinExistence type="predicted"/>
<protein>
    <submittedName>
        <fullName evidence="1">Uncharacterized protein</fullName>
    </submittedName>
</protein>
<dbReference type="EMBL" id="QKUF01000010">
    <property type="protein sequence ID" value="PZW28403.1"/>
    <property type="molecule type" value="Genomic_DNA"/>
</dbReference>
<dbReference type="Proteomes" id="UP000248806">
    <property type="component" value="Unassembled WGS sequence"/>
</dbReference>
<dbReference type="RefSeq" id="WP_111323541.1">
    <property type="nucleotide sequence ID" value="NZ_BIFX01000001.1"/>
</dbReference>